<keyword evidence="8" id="KW-1185">Reference proteome</keyword>
<comment type="similarity">
    <text evidence="1">Belongs to the site-specific recombinase resolvase family.</text>
</comment>
<evidence type="ECO:0000259" key="6">
    <source>
        <dbReference type="PROSITE" id="PS51736"/>
    </source>
</evidence>
<protein>
    <submittedName>
        <fullName evidence="7">Resolvase</fullName>
    </submittedName>
</protein>
<evidence type="ECO:0000256" key="2">
    <source>
        <dbReference type="ARBA" id="ARBA00022908"/>
    </source>
</evidence>
<reference evidence="7" key="1">
    <citation type="journal article" date="2022" name="Arch. Microbiol.">
        <title>Pseudodesulfovibrio sediminis sp. nov., a mesophilic and neutrophilic sulfate-reducing bacterium isolated from sediment of a brackish lake.</title>
        <authorList>
            <person name="Takahashi A."/>
            <person name="Kojima H."/>
            <person name="Watanabe M."/>
            <person name="Fukui M."/>
        </authorList>
    </citation>
    <scope>NUCLEOTIDE SEQUENCE</scope>
    <source>
        <strain evidence="7">SF6</strain>
    </source>
</reference>
<dbReference type="SUPFAM" id="SSF53041">
    <property type="entry name" value="Resolvase-like"/>
    <property type="match status" value="1"/>
</dbReference>
<dbReference type="PANTHER" id="PTHR30461">
    <property type="entry name" value="DNA-INVERTASE FROM LAMBDOID PROPHAGE"/>
    <property type="match status" value="1"/>
</dbReference>
<dbReference type="SMART" id="SM00857">
    <property type="entry name" value="Resolvase"/>
    <property type="match status" value="1"/>
</dbReference>
<dbReference type="EMBL" id="AP024485">
    <property type="protein sequence ID" value="BCS87132.1"/>
    <property type="molecule type" value="Genomic_DNA"/>
</dbReference>
<sequence length="184" mass="20995">MEPHFAYIRVSSTDQNESRQLEGVEVQKTFIDRCSGKDTERPELQRALEHLREGDTLHVHSIDRLARNLQDLQSIVEGLNERGVTVKFHTENLTFTGDESPMQKLMFQMMGAFAQFERSLIKERQREGIEAAKKRGVYKGRKPALTPEQVEEVKNRVVQGANKASLARELGVSRQTIYAALRAN</sequence>
<dbReference type="Proteomes" id="UP001053296">
    <property type="component" value="Chromosome"/>
</dbReference>
<evidence type="ECO:0000256" key="1">
    <source>
        <dbReference type="ARBA" id="ARBA00009913"/>
    </source>
</evidence>
<dbReference type="InterPro" id="IPR006120">
    <property type="entry name" value="Resolvase_HTH_dom"/>
</dbReference>
<dbReference type="PROSITE" id="PS51736">
    <property type="entry name" value="RECOMBINASES_3"/>
    <property type="match status" value="1"/>
</dbReference>
<dbReference type="InterPro" id="IPR036162">
    <property type="entry name" value="Resolvase-like_N_sf"/>
</dbReference>
<dbReference type="RefSeq" id="WP_229593049.1">
    <property type="nucleotide sequence ID" value="NZ_AP024485.1"/>
</dbReference>
<dbReference type="SUPFAM" id="SSF46689">
    <property type="entry name" value="Homeodomain-like"/>
    <property type="match status" value="1"/>
</dbReference>
<evidence type="ECO:0000256" key="5">
    <source>
        <dbReference type="PROSITE-ProRule" id="PRU10137"/>
    </source>
</evidence>
<dbReference type="Gene3D" id="3.40.50.1390">
    <property type="entry name" value="Resolvase, N-terminal catalytic domain"/>
    <property type="match status" value="1"/>
</dbReference>
<accession>A0ABM7P2Y0</accession>
<gene>
    <name evidence="7" type="primary">tnpR</name>
    <name evidence="7" type="ORF">PSDVSF_03740</name>
</gene>
<feature type="domain" description="Resolvase/invertase-type recombinase catalytic" evidence="6">
    <location>
        <begin position="3"/>
        <end position="136"/>
    </location>
</feature>
<dbReference type="PANTHER" id="PTHR30461:SF26">
    <property type="entry name" value="RESOLVASE HOMOLOG YNEB"/>
    <property type="match status" value="1"/>
</dbReference>
<evidence type="ECO:0000256" key="3">
    <source>
        <dbReference type="ARBA" id="ARBA00023125"/>
    </source>
</evidence>
<feature type="active site" description="O-(5'-phospho-DNA)-serine intermediate" evidence="5">
    <location>
        <position position="11"/>
    </location>
</feature>
<dbReference type="InterPro" id="IPR050639">
    <property type="entry name" value="SSR_resolvase"/>
</dbReference>
<evidence type="ECO:0000313" key="8">
    <source>
        <dbReference type="Proteomes" id="UP001053296"/>
    </source>
</evidence>
<evidence type="ECO:0000256" key="4">
    <source>
        <dbReference type="ARBA" id="ARBA00023172"/>
    </source>
</evidence>
<dbReference type="InterPro" id="IPR006118">
    <property type="entry name" value="Recombinase_CS"/>
</dbReference>
<keyword evidence="3" id="KW-0238">DNA-binding</keyword>
<dbReference type="CDD" id="cd00569">
    <property type="entry name" value="HTH_Hin_like"/>
    <property type="match status" value="1"/>
</dbReference>
<keyword evidence="4" id="KW-0233">DNA recombination</keyword>
<organism evidence="7 8">
    <name type="scientific">Pseudodesulfovibrio sediminis</name>
    <dbReference type="NCBI Taxonomy" id="2810563"/>
    <lineage>
        <taxon>Bacteria</taxon>
        <taxon>Pseudomonadati</taxon>
        <taxon>Thermodesulfobacteriota</taxon>
        <taxon>Desulfovibrionia</taxon>
        <taxon>Desulfovibrionales</taxon>
        <taxon>Desulfovibrionaceae</taxon>
    </lineage>
</organism>
<name>A0ABM7P2Y0_9BACT</name>
<dbReference type="Pfam" id="PF00239">
    <property type="entry name" value="Resolvase"/>
    <property type="match status" value="1"/>
</dbReference>
<evidence type="ECO:0000313" key="7">
    <source>
        <dbReference type="EMBL" id="BCS87132.1"/>
    </source>
</evidence>
<dbReference type="PROSITE" id="PS00397">
    <property type="entry name" value="RECOMBINASES_1"/>
    <property type="match status" value="1"/>
</dbReference>
<proteinExistence type="inferred from homology"/>
<dbReference type="InterPro" id="IPR006119">
    <property type="entry name" value="Resolv_N"/>
</dbReference>
<keyword evidence="2" id="KW-0229">DNA integration</keyword>
<dbReference type="Pfam" id="PF02796">
    <property type="entry name" value="HTH_7"/>
    <property type="match status" value="1"/>
</dbReference>
<dbReference type="Gene3D" id="1.10.10.60">
    <property type="entry name" value="Homeodomain-like"/>
    <property type="match status" value="1"/>
</dbReference>
<dbReference type="CDD" id="cd03768">
    <property type="entry name" value="SR_ResInv"/>
    <property type="match status" value="1"/>
</dbReference>
<dbReference type="InterPro" id="IPR009057">
    <property type="entry name" value="Homeodomain-like_sf"/>
</dbReference>